<dbReference type="Gene3D" id="3.40.50.300">
    <property type="entry name" value="P-loop containing nucleotide triphosphate hydrolases"/>
    <property type="match status" value="1"/>
</dbReference>
<dbReference type="EMBL" id="JBBKTW010000005">
    <property type="protein sequence ID" value="MEN2989553.1"/>
    <property type="molecule type" value="Genomic_DNA"/>
</dbReference>
<dbReference type="PROSITE" id="PS50893">
    <property type="entry name" value="ABC_TRANSPORTER_2"/>
    <property type="match status" value="1"/>
</dbReference>
<sequence>MTVPLLDIHDLAIGFAGSPRPALDGASLSIGPGETLGLVGESGSGKSVTALAVLGLLPPAGRVIRGRISFDGVDLTAGGEAAVAPLRGRAISMVFQNPRRALNPLRRVGRLIGDVLRAHAGQGEQGRGDHRHLRGARLRARVVELLAAVGIPDPARRADAYPFELSGGMCQRVMIAIALAGNPRLLIADEPTTGLDVTTQAIILDLIDDLARARGMATILITHDLAVAAERCRRLAVMRDGRVVEAGPTARLLAAPAHPYTAALIRATPGPTTRIEDLGA</sequence>
<evidence type="ECO:0000256" key="7">
    <source>
        <dbReference type="ARBA" id="ARBA00023136"/>
    </source>
</evidence>
<organism evidence="9 10">
    <name type="scientific">Tistrella arctica</name>
    <dbReference type="NCBI Taxonomy" id="3133430"/>
    <lineage>
        <taxon>Bacteria</taxon>
        <taxon>Pseudomonadati</taxon>
        <taxon>Pseudomonadota</taxon>
        <taxon>Alphaproteobacteria</taxon>
        <taxon>Geminicoccales</taxon>
        <taxon>Geminicoccaceae</taxon>
        <taxon>Tistrella</taxon>
    </lineage>
</organism>
<evidence type="ECO:0000256" key="1">
    <source>
        <dbReference type="ARBA" id="ARBA00004417"/>
    </source>
</evidence>
<dbReference type="GO" id="GO:0005524">
    <property type="term" value="F:ATP binding"/>
    <property type="evidence" value="ECO:0007669"/>
    <property type="project" value="UniProtKB-KW"/>
</dbReference>
<dbReference type="Pfam" id="PF08352">
    <property type="entry name" value="oligo_HPY"/>
    <property type="match status" value="1"/>
</dbReference>
<dbReference type="CDD" id="cd03257">
    <property type="entry name" value="ABC_NikE_OppD_transporters"/>
    <property type="match status" value="1"/>
</dbReference>
<dbReference type="Pfam" id="PF00005">
    <property type="entry name" value="ABC_tran"/>
    <property type="match status" value="1"/>
</dbReference>
<keyword evidence="10" id="KW-1185">Reference proteome</keyword>
<evidence type="ECO:0000256" key="4">
    <source>
        <dbReference type="ARBA" id="ARBA00022475"/>
    </source>
</evidence>
<proteinExistence type="inferred from homology"/>
<comment type="caution">
    <text evidence="9">The sequence shown here is derived from an EMBL/GenBank/DDBJ whole genome shotgun (WGS) entry which is preliminary data.</text>
</comment>
<dbReference type="InterPro" id="IPR017871">
    <property type="entry name" value="ABC_transporter-like_CS"/>
</dbReference>
<keyword evidence="4" id="KW-1003">Cell membrane</keyword>
<dbReference type="InterPro" id="IPR027417">
    <property type="entry name" value="P-loop_NTPase"/>
</dbReference>
<comment type="similarity">
    <text evidence="2">Belongs to the ABC transporter superfamily.</text>
</comment>
<keyword evidence="5" id="KW-0547">Nucleotide-binding</keyword>
<dbReference type="InterPro" id="IPR003439">
    <property type="entry name" value="ABC_transporter-like_ATP-bd"/>
</dbReference>
<feature type="domain" description="ABC transporter" evidence="8">
    <location>
        <begin position="8"/>
        <end position="265"/>
    </location>
</feature>
<evidence type="ECO:0000313" key="9">
    <source>
        <dbReference type="EMBL" id="MEN2989553.1"/>
    </source>
</evidence>
<evidence type="ECO:0000256" key="2">
    <source>
        <dbReference type="ARBA" id="ARBA00005417"/>
    </source>
</evidence>
<dbReference type="InterPro" id="IPR013563">
    <property type="entry name" value="Oligopep_ABC_C"/>
</dbReference>
<gene>
    <name evidence="9" type="ORF">WG926_14650</name>
</gene>
<protein>
    <submittedName>
        <fullName evidence="9">ABC transporter ATP-binding protein</fullName>
    </submittedName>
</protein>
<evidence type="ECO:0000313" key="10">
    <source>
        <dbReference type="Proteomes" id="UP001413721"/>
    </source>
</evidence>
<keyword evidence="7" id="KW-0472">Membrane</keyword>
<dbReference type="SMART" id="SM00382">
    <property type="entry name" value="AAA"/>
    <property type="match status" value="1"/>
</dbReference>
<name>A0ABU9YL77_9PROT</name>
<comment type="subcellular location">
    <subcellularLocation>
        <location evidence="1">Cell inner membrane</location>
        <topology evidence="1">Peripheral membrane protein</topology>
    </subcellularLocation>
</comment>
<dbReference type="Proteomes" id="UP001413721">
    <property type="component" value="Unassembled WGS sequence"/>
</dbReference>
<dbReference type="PANTHER" id="PTHR43297">
    <property type="entry name" value="OLIGOPEPTIDE TRANSPORT ATP-BINDING PROTEIN APPD"/>
    <property type="match status" value="1"/>
</dbReference>
<keyword evidence="6 9" id="KW-0067">ATP-binding</keyword>
<reference evidence="9 10" key="1">
    <citation type="submission" date="2024-03" db="EMBL/GenBank/DDBJ databases">
        <title>High-quality draft genome sequencing of Tistrella sp. BH-R2-4.</title>
        <authorList>
            <person name="Dong C."/>
        </authorList>
    </citation>
    <scope>NUCLEOTIDE SEQUENCE [LARGE SCALE GENOMIC DNA]</scope>
    <source>
        <strain evidence="9 10">BH-R2-4</strain>
    </source>
</reference>
<dbReference type="InterPro" id="IPR050388">
    <property type="entry name" value="ABC_Ni/Peptide_Import"/>
</dbReference>
<dbReference type="PANTHER" id="PTHR43297:SF2">
    <property type="entry name" value="DIPEPTIDE TRANSPORT ATP-BINDING PROTEIN DPPD"/>
    <property type="match status" value="1"/>
</dbReference>
<dbReference type="RefSeq" id="WP_345933113.1">
    <property type="nucleotide sequence ID" value="NZ_JBBKTV010000004.1"/>
</dbReference>
<evidence type="ECO:0000256" key="6">
    <source>
        <dbReference type="ARBA" id="ARBA00022840"/>
    </source>
</evidence>
<evidence type="ECO:0000259" key="8">
    <source>
        <dbReference type="PROSITE" id="PS50893"/>
    </source>
</evidence>
<dbReference type="PROSITE" id="PS00211">
    <property type="entry name" value="ABC_TRANSPORTER_1"/>
    <property type="match status" value="1"/>
</dbReference>
<keyword evidence="3" id="KW-0813">Transport</keyword>
<evidence type="ECO:0000256" key="5">
    <source>
        <dbReference type="ARBA" id="ARBA00022741"/>
    </source>
</evidence>
<accession>A0ABU9YL77</accession>
<dbReference type="InterPro" id="IPR003593">
    <property type="entry name" value="AAA+_ATPase"/>
</dbReference>
<evidence type="ECO:0000256" key="3">
    <source>
        <dbReference type="ARBA" id="ARBA00022448"/>
    </source>
</evidence>
<dbReference type="SUPFAM" id="SSF52540">
    <property type="entry name" value="P-loop containing nucleoside triphosphate hydrolases"/>
    <property type="match status" value="1"/>
</dbReference>